<dbReference type="EC" id="2.7.8.5" evidence="5 16"/>
<reference evidence="19" key="1">
    <citation type="submission" date="2020-10" db="EMBL/GenBank/DDBJ databases">
        <authorList>
            <person name="Gilroy R."/>
        </authorList>
    </citation>
    <scope>NUCLEOTIDE SEQUENCE</scope>
    <source>
        <strain evidence="19">ChiW25-3613</strain>
    </source>
</reference>
<evidence type="ECO:0000256" key="12">
    <source>
        <dbReference type="ARBA" id="ARBA00023136"/>
    </source>
</evidence>
<comment type="caution">
    <text evidence="19">The sequence shown here is derived from an EMBL/GenBank/DDBJ whole genome shotgun (WGS) entry which is preliminary data.</text>
</comment>
<dbReference type="PANTHER" id="PTHR14269">
    <property type="entry name" value="CDP-DIACYLGLYCEROL--GLYCEROL-3-PHOSPHATE 3-PHOSPHATIDYLTRANSFERASE-RELATED"/>
    <property type="match status" value="1"/>
</dbReference>
<accession>A0A9D1AHH5</accession>
<evidence type="ECO:0000256" key="4">
    <source>
        <dbReference type="ARBA" id="ARBA00010441"/>
    </source>
</evidence>
<comment type="pathway">
    <text evidence="3">Phospholipid metabolism; phosphatidylglycerol biosynthesis; phosphatidylglycerol from CDP-diacylglycerol: step 1/2.</text>
</comment>
<evidence type="ECO:0000256" key="16">
    <source>
        <dbReference type="NCBIfam" id="TIGR00560"/>
    </source>
</evidence>
<keyword evidence="9 18" id="KW-0812">Transmembrane</keyword>
<feature type="transmembrane region" description="Helical" evidence="18">
    <location>
        <begin position="93"/>
        <end position="116"/>
    </location>
</feature>
<evidence type="ECO:0000256" key="6">
    <source>
        <dbReference type="ARBA" id="ARBA00014944"/>
    </source>
</evidence>
<dbReference type="Proteomes" id="UP000824179">
    <property type="component" value="Unassembled WGS sequence"/>
</dbReference>
<dbReference type="InterPro" id="IPR000462">
    <property type="entry name" value="CDP-OH_P_trans"/>
</dbReference>
<comment type="function">
    <text evidence="1">This protein catalyzes the committed step to the synthesis of the acidic phospholipids.</text>
</comment>
<dbReference type="PROSITE" id="PS00379">
    <property type="entry name" value="CDP_ALCOHOL_P_TRANSF"/>
    <property type="match status" value="1"/>
</dbReference>
<evidence type="ECO:0000256" key="18">
    <source>
        <dbReference type="SAM" id="Phobius"/>
    </source>
</evidence>
<dbReference type="AlphaFoldDB" id="A0A9D1AHH5"/>
<evidence type="ECO:0000256" key="17">
    <source>
        <dbReference type="RuleBase" id="RU003750"/>
    </source>
</evidence>
<evidence type="ECO:0000256" key="2">
    <source>
        <dbReference type="ARBA" id="ARBA00004141"/>
    </source>
</evidence>
<dbReference type="Gene3D" id="1.20.120.1760">
    <property type="match status" value="1"/>
</dbReference>
<feature type="transmembrane region" description="Helical" evidence="18">
    <location>
        <begin position="173"/>
        <end position="195"/>
    </location>
</feature>
<dbReference type="InterPro" id="IPR004570">
    <property type="entry name" value="Phosphatidylglycerol_P_synth"/>
</dbReference>
<comment type="similarity">
    <text evidence="4 17">Belongs to the CDP-alcohol phosphatidyltransferase class-I family.</text>
</comment>
<dbReference type="PANTHER" id="PTHR14269:SF62">
    <property type="entry name" value="CDP-DIACYLGLYCEROL--GLYCEROL-3-PHOSPHATE 3-PHOSPHATIDYLTRANSFERASE 1, CHLOROPLASTIC"/>
    <property type="match status" value="1"/>
</dbReference>
<comment type="catalytic activity">
    <reaction evidence="15">
        <text>a CDP-1,2-diacyl-sn-glycerol + sn-glycerol 3-phosphate = a 1,2-diacyl-sn-glycero-3-phospho-(1'-sn-glycero-3'-phosphate) + CMP + H(+)</text>
        <dbReference type="Rhea" id="RHEA:12593"/>
        <dbReference type="ChEBI" id="CHEBI:15378"/>
        <dbReference type="ChEBI" id="CHEBI:57597"/>
        <dbReference type="ChEBI" id="CHEBI:58332"/>
        <dbReference type="ChEBI" id="CHEBI:60110"/>
        <dbReference type="ChEBI" id="CHEBI:60377"/>
        <dbReference type="EC" id="2.7.8.5"/>
    </reaction>
</comment>
<comment type="subcellular location">
    <subcellularLocation>
        <location evidence="2">Membrane</location>
        <topology evidence="2">Multi-pass membrane protein</topology>
    </subcellularLocation>
</comment>
<evidence type="ECO:0000256" key="1">
    <source>
        <dbReference type="ARBA" id="ARBA00003973"/>
    </source>
</evidence>
<evidence type="ECO:0000256" key="10">
    <source>
        <dbReference type="ARBA" id="ARBA00022989"/>
    </source>
</evidence>
<organism evidence="19 20">
    <name type="scientific">Candidatus Coproplasma stercoripullorum</name>
    <dbReference type="NCBI Taxonomy" id="2840751"/>
    <lineage>
        <taxon>Bacteria</taxon>
        <taxon>Bacillati</taxon>
        <taxon>Bacillota</taxon>
        <taxon>Clostridia</taxon>
        <taxon>Eubacteriales</taxon>
        <taxon>Candidatus Coproplasma</taxon>
    </lineage>
</organism>
<dbReference type="InterPro" id="IPR048254">
    <property type="entry name" value="CDP_ALCOHOL_P_TRANSF_CS"/>
</dbReference>
<evidence type="ECO:0000256" key="11">
    <source>
        <dbReference type="ARBA" id="ARBA00023098"/>
    </source>
</evidence>
<evidence type="ECO:0000256" key="15">
    <source>
        <dbReference type="ARBA" id="ARBA00048586"/>
    </source>
</evidence>
<evidence type="ECO:0000256" key="3">
    <source>
        <dbReference type="ARBA" id="ARBA00005042"/>
    </source>
</evidence>
<keyword evidence="14" id="KW-1208">Phospholipid metabolism</keyword>
<keyword evidence="13" id="KW-0594">Phospholipid biosynthesis</keyword>
<sequence length="203" mass="21971">MNLPNKLTVSRMVMIPVFVLFFYLEFTGHFFVALAVFAIASLTDLFDGKIARRYNLVTNLGKFLDPIADKVLVSSAFIIMLTSPWIFTLFTGSWALIVAGCGVALILAREIIISGFRMVAADSGKVIAADMFGKYKTVFQDASIVVLLISAGVTELVDLASDAAYTAAQVVNYVGLVLFAAAIVLTVLSGINYIVKNIDVLKK</sequence>
<dbReference type="GO" id="GO:0016020">
    <property type="term" value="C:membrane"/>
    <property type="evidence" value="ECO:0007669"/>
    <property type="project" value="UniProtKB-SubCell"/>
</dbReference>
<evidence type="ECO:0000256" key="9">
    <source>
        <dbReference type="ARBA" id="ARBA00022692"/>
    </source>
</evidence>
<evidence type="ECO:0000313" key="20">
    <source>
        <dbReference type="Proteomes" id="UP000824179"/>
    </source>
</evidence>
<dbReference type="GO" id="GO:0008444">
    <property type="term" value="F:CDP-diacylglycerol-glycerol-3-phosphate 3-phosphatidyltransferase activity"/>
    <property type="evidence" value="ECO:0007669"/>
    <property type="project" value="UniProtKB-UniRule"/>
</dbReference>
<evidence type="ECO:0000256" key="7">
    <source>
        <dbReference type="ARBA" id="ARBA00022516"/>
    </source>
</evidence>
<keyword evidence="10 18" id="KW-1133">Transmembrane helix</keyword>
<evidence type="ECO:0000256" key="13">
    <source>
        <dbReference type="ARBA" id="ARBA00023209"/>
    </source>
</evidence>
<dbReference type="EMBL" id="DVHB01000049">
    <property type="protein sequence ID" value="HIR39249.1"/>
    <property type="molecule type" value="Genomic_DNA"/>
</dbReference>
<name>A0A9D1AHH5_9FIRM</name>
<reference evidence="19" key="2">
    <citation type="journal article" date="2021" name="PeerJ">
        <title>Extensive microbial diversity within the chicken gut microbiome revealed by metagenomics and culture.</title>
        <authorList>
            <person name="Gilroy R."/>
            <person name="Ravi A."/>
            <person name="Getino M."/>
            <person name="Pursley I."/>
            <person name="Horton D.L."/>
            <person name="Alikhan N.F."/>
            <person name="Baker D."/>
            <person name="Gharbi K."/>
            <person name="Hall N."/>
            <person name="Watson M."/>
            <person name="Adriaenssens E.M."/>
            <person name="Foster-Nyarko E."/>
            <person name="Jarju S."/>
            <person name="Secka A."/>
            <person name="Antonio M."/>
            <person name="Oren A."/>
            <person name="Chaudhuri R.R."/>
            <person name="La Ragione R."/>
            <person name="Hildebrand F."/>
            <person name="Pallen M.J."/>
        </authorList>
    </citation>
    <scope>NUCLEOTIDE SEQUENCE</scope>
    <source>
        <strain evidence="19">ChiW25-3613</strain>
    </source>
</reference>
<keyword evidence="8 17" id="KW-0808">Transferase</keyword>
<keyword evidence="11" id="KW-0443">Lipid metabolism</keyword>
<gene>
    <name evidence="19" type="primary">pgsA</name>
    <name evidence="19" type="ORF">IAB90_02600</name>
</gene>
<dbReference type="GO" id="GO:0046474">
    <property type="term" value="P:glycerophospholipid biosynthetic process"/>
    <property type="evidence" value="ECO:0007669"/>
    <property type="project" value="TreeGrafter"/>
</dbReference>
<evidence type="ECO:0000256" key="8">
    <source>
        <dbReference type="ARBA" id="ARBA00022679"/>
    </source>
</evidence>
<evidence type="ECO:0000313" key="19">
    <source>
        <dbReference type="EMBL" id="HIR39249.1"/>
    </source>
</evidence>
<evidence type="ECO:0000256" key="14">
    <source>
        <dbReference type="ARBA" id="ARBA00023264"/>
    </source>
</evidence>
<dbReference type="InterPro" id="IPR050324">
    <property type="entry name" value="CDP-alcohol_PTase-I"/>
</dbReference>
<protein>
    <recommendedName>
        <fullName evidence="6 16">CDP-diacylglycerol--glycerol-3-phosphate 3-phosphatidyltransferase</fullName>
        <ecNumber evidence="5 16">2.7.8.5</ecNumber>
    </recommendedName>
</protein>
<dbReference type="InterPro" id="IPR043130">
    <property type="entry name" value="CDP-OH_PTrfase_TM_dom"/>
</dbReference>
<keyword evidence="12 18" id="KW-0472">Membrane</keyword>
<dbReference type="NCBIfam" id="TIGR00560">
    <property type="entry name" value="pgsA"/>
    <property type="match status" value="1"/>
</dbReference>
<keyword evidence="7" id="KW-0444">Lipid biosynthesis</keyword>
<proteinExistence type="inferred from homology"/>
<dbReference type="PIRSF" id="PIRSF000847">
    <property type="entry name" value="Phos_ph_gly_syn"/>
    <property type="match status" value="1"/>
</dbReference>
<dbReference type="Pfam" id="PF01066">
    <property type="entry name" value="CDP-OH_P_transf"/>
    <property type="match status" value="1"/>
</dbReference>
<evidence type="ECO:0000256" key="5">
    <source>
        <dbReference type="ARBA" id="ARBA00013170"/>
    </source>
</evidence>